<proteinExistence type="predicted"/>
<evidence type="ECO:0000313" key="1">
    <source>
        <dbReference type="EMBL" id="KAK2647158.1"/>
    </source>
</evidence>
<evidence type="ECO:0000313" key="2">
    <source>
        <dbReference type="Proteomes" id="UP001280121"/>
    </source>
</evidence>
<reference evidence="1" key="1">
    <citation type="journal article" date="2023" name="Plant J.">
        <title>Genome sequences and population genomics provide insights into the demographic history, inbreeding, and mutation load of two 'living fossil' tree species of Dipteronia.</title>
        <authorList>
            <person name="Feng Y."/>
            <person name="Comes H.P."/>
            <person name="Chen J."/>
            <person name="Zhu S."/>
            <person name="Lu R."/>
            <person name="Zhang X."/>
            <person name="Li P."/>
            <person name="Qiu J."/>
            <person name="Olsen K.M."/>
            <person name="Qiu Y."/>
        </authorList>
    </citation>
    <scope>NUCLEOTIDE SEQUENCE</scope>
    <source>
        <strain evidence="1">KIB01</strain>
    </source>
</reference>
<dbReference type="EMBL" id="JANJYI010000006">
    <property type="protein sequence ID" value="KAK2647158.1"/>
    <property type="molecule type" value="Genomic_DNA"/>
</dbReference>
<organism evidence="1 2">
    <name type="scientific">Dipteronia dyeriana</name>
    <dbReference type="NCBI Taxonomy" id="168575"/>
    <lineage>
        <taxon>Eukaryota</taxon>
        <taxon>Viridiplantae</taxon>
        <taxon>Streptophyta</taxon>
        <taxon>Embryophyta</taxon>
        <taxon>Tracheophyta</taxon>
        <taxon>Spermatophyta</taxon>
        <taxon>Magnoliopsida</taxon>
        <taxon>eudicotyledons</taxon>
        <taxon>Gunneridae</taxon>
        <taxon>Pentapetalae</taxon>
        <taxon>rosids</taxon>
        <taxon>malvids</taxon>
        <taxon>Sapindales</taxon>
        <taxon>Sapindaceae</taxon>
        <taxon>Hippocastanoideae</taxon>
        <taxon>Acereae</taxon>
        <taxon>Dipteronia</taxon>
    </lineage>
</organism>
<sequence length="153" mass="16450">MLTTVAPKESFEDPNTFVIYSSNNNETENINNKNKKYREIKVSDIQGRIKAALALEPGEVPFSPVVSGTGLSKNEVIRPNDLAVRTRSDAVHGPRLEIHKNSPGNIPPSAGFIVVHINPLDLGLSFTMVLSGSVDAVLGADDFPELSADLVSP</sequence>
<name>A0AAD9U406_9ROSI</name>
<comment type="caution">
    <text evidence="1">The sequence shown here is derived from an EMBL/GenBank/DDBJ whole genome shotgun (WGS) entry which is preliminary data.</text>
</comment>
<gene>
    <name evidence="1" type="ORF">Ddye_022353</name>
</gene>
<keyword evidence="2" id="KW-1185">Reference proteome</keyword>
<accession>A0AAD9U406</accession>
<protein>
    <submittedName>
        <fullName evidence="1">Uncharacterized protein</fullName>
    </submittedName>
</protein>
<dbReference type="Proteomes" id="UP001280121">
    <property type="component" value="Unassembled WGS sequence"/>
</dbReference>
<dbReference type="AlphaFoldDB" id="A0AAD9U406"/>